<dbReference type="AlphaFoldDB" id="A0A1I0A699"/>
<keyword evidence="3" id="KW-1185">Reference proteome</keyword>
<dbReference type="GO" id="GO:0035312">
    <property type="term" value="F:5'-3' DNA exonuclease activity"/>
    <property type="evidence" value="ECO:0007669"/>
    <property type="project" value="TreeGrafter"/>
</dbReference>
<dbReference type="PANTHER" id="PTHR42924:SF3">
    <property type="entry name" value="POLYMERASE_HISTIDINOL PHOSPHATASE N-TERMINAL DOMAIN-CONTAINING PROTEIN"/>
    <property type="match status" value="1"/>
</dbReference>
<dbReference type="CDD" id="cd07432">
    <property type="entry name" value="PHP_HisPPase"/>
    <property type="match status" value="1"/>
</dbReference>
<dbReference type="InterPro" id="IPR016195">
    <property type="entry name" value="Pol/histidinol_Pase-like"/>
</dbReference>
<accession>A0A1I0A699</accession>
<name>A0A1I0A699_9FIRM</name>
<dbReference type="InterPro" id="IPR052018">
    <property type="entry name" value="PHP_domain"/>
</dbReference>
<dbReference type="RefSeq" id="WP_090439906.1">
    <property type="nucleotide sequence ID" value="NZ_FOHU01000002.1"/>
</dbReference>
<gene>
    <name evidence="2" type="ORF">SAMN05660297_00900</name>
</gene>
<dbReference type="STRING" id="426128.SAMN05660297_00900"/>
<evidence type="ECO:0000259" key="1">
    <source>
        <dbReference type="SMART" id="SM00481"/>
    </source>
</evidence>
<dbReference type="SUPFAM" id="SSF89550">
    <property type="entry name" value="PHP domain-like"/>
    <property type="match status" value="1"/>
</dbReference>
<dbReference type="EMBL" id="FOHU01000002">
    <property type="protein sequence ID" value="SES89702.1"/>
    <property type="molecule type" value="Genomic_DNA"/>
</dbReference>
<dbReference type="GO" id="GO:0004534">
    <property type="term" value="F:5'-3' RNA exonuclease activity"/>
    <property type="evidence" value="ECO:0007669"/>
    <property type="project" value="TreeGrafter"/>
</dbReference>
<sequence length="212" mass="23706">MIIDMHVHEKKYSTDSMMSLEEIVKQAKEIGLDGVCITDHDSNEIMEEAHQLKKNTGFLILVGVEILTYEGDLIVFGLKELPKHMMHASDLLDLITEKGGVGISAHPYRQNNRGMEDFIKKLPKLAGVEGFNGNTSMENNLKAYQAATEMGIPIFGSSDAHQVDRIGKYATWFPEGIRDEKDLIEAIKDKNVKPVMCKNGVFKNISKQLVSI</sequence>
<organism evidence="2 3">
    <name type="scientific">Natronincola peptidivorans</name>
    <dbReference type="NCBI Taxonomy" id="426128"/>
    <lineage>
        <taxon>Bacteria</taxon>
        <taxon>Bacillati</taxon>
        <taxon>Bacillota</taxon>
        <taxon>Clostridia</taxon>
        <taxon>Peptostreptococcales</taxon>
        <taxon>Natronincolaceae</taxon>
        <taxon>Natronincola</taxon>
    </lineage>
</organism>
<dbReference type="PANTHER" id="PTHR42924">
    <property type="entry name" value="EXONUCLEASE"/>
    <property type="match status" value="1"/>
</dbReference>
<dbReference type="InterPro" id="IPR003141">
    <property type="entry name" value="Pol/His_phosphatase_N"/>
</dbReference>
<evidence type="ECO:0000313" key="3">
    <source>
        <dbReference type="Proteomes" id="UP000199568"/>
    </source>
</evidence>
<dbReference type="SMART" id="SM00481">
    <property type="entry name" value="POLIIIAc"/>
    <property type="match status" value="1"/>
</dbReference>
<dbReference type="OrthoDB" id="9775360at2"/>
<proteinExistence type="predicted"/>
<dbReference type="Gene3D" id="3.20.20.140">
    <property type="entry name" value="Metal-dependent hydrolases"/>
    <property type="match status" value="1"/>
</dbReference>
<evidence type="ECO:0000313" key="2">
    <source>
        <dbReference type="EMBL" id="SES89702.1"/>
    </source>
</evidence>
<protein>
    <recommendedName>
        <fullName evidence="1">Polymerase/histidinol phosphatase N-terminal domain-containing protein</fullName>
    </recommendedName>
</protein>
<dbReference type="Pfam" id="PF13263">
    <property type="entry name" value="PHP_C"/>
    <property type="match status" value="1"/>
</dbReference>
<dbReference type="Proteomes" id="UP000199568">
    <property type="component" value="Unassembled WGS sequence"/>
</dbReference>
<feature type="domain" description="Polymerase/histidinol phosphatase N-terminal" evidence="1">
    <location>
        <begin position="3"/>
        <end position="70"/>
    </location>
</feature>
<reference evidence="2 3" key="1">
    <citation type="submission" date="2016-10" db="EMBL/GenBank/DDBJ databases">
        <authorList>
            <person name="de Groot N.N."/>
        </authorList>
    </citation>
    <scope>NUCLEOTIDE SEQUENCE [LARGE SCALE GENOMIC DNA]</scope>
    <source>
        <strain evidence="2 3">DSM 18979</strain>
    </source>
</reference>